<evidence type="ECO:0008006" key="3">
    <source>
        <dbReference type="Google" id="ProtNLM"/>
    </source>
</evidence>
<protein>
    <recommendedName>
        <fullName evidence="3">Peptidase M61 catalytic domain-containing protein</fullName>
    </recommendedName>
</protein>
<evidence type="ECO:0000313" key="2">
    <source>
        <dbReference type="Proteomes" id="UP000273143"/>
    </source>
</evidence>
<dbReference type="Proteomes" id="UP000273143">
    <property type="component" value="Chromosome"/>
</dbReference>
<name>A0A3Q9JM96_9GAMM</name>
<proteinExistence type="predicted"/>
<keyword evidence="2" id="KW-1185">Reference proteome</keyword>
<dbReference type="AlphaFoldDB" id="A0A3Q9JM96"/>
<evidence type="ECO:0000313" key="1">
    <source>
        <dbReference type="EMBL" id="AZS51314.1"/>
    </source>
</evidence>
<accession>A0A3Q9JM96</accession>
<gene>
    <name evidence="1" type="ORF">DM558_11280</name>
</gene>
<dbReference type="RefSeq" id="WP_127164080.1">
    <property type="nucleotide sequence ID" value="NZ_CP029822.1"/>
</dbReference>
<dbReference type="KEGG" id="emo:DM558_11280"/>
<sequence length="406" mass="47191">MQGKFFLVLIGVFFSIAPKANNLNEVTYLLQKEFYPQLQIRVEVNTEKLGTFTVSRSRFYQGDERPDKQLFCADNDTPIAYGRPQICRLVYWIIGVKKQSMIGIGARSREDYYLNNGQWILSESRNFPRFSHVTKAVVCIGQQRCEPFPTIKEPFLFLVWGKTPTSVNLVGKQFEIYSDKIAESIDKRRLMIQLEPNLRYLNKVFINQLGDHIERPISVIMLGQDDRVLKDTGGAAKDHMALVNYYTQGAGFAENWEPRFQETMLHEYVHLLVPCSSFPRWACESLADYYSYKSLSLGRLNNTALLLWQRSNKNALNKLGLYEIDKKFWKTKSFIYYALFYIKGAAFWNELDIALNKKYRNLDNYLHLLVLEPGSYQSALPQVFTSQVIEIIGDEKFKQLSAKYLE</sequence>
<dbReference type="EMBL" id="CP029822">
    <property type="protein sequence ID" value="AZS51314.1"/>
    <property type="molecule type" value="Genomic_DNA"/>
</dbReference>
<organism evidence="1 2">
    <name type="scientific">Entomomonas moraniae</name>
    <dbReference type="NCBI Taxonomy" id="2213226"/>
    <lineage>
        <taxon>Bacteria</taxon>
        <taxon>Pseudomonadati</taxon>
        <taxon>Pseudomonadota</taxon>
        <taxon>Gammaproteobacteria</taxon>
        <taxon>Pseudomonadales</taxon>
        <taxon>Pseudomonadaceae</taxon>
        <taxon>Entomomonas</taxon>
    </lineage>
</organism>
<reference evidence="2" key="1">
    <citation type="submission" date="2018-06" db="EMBL/GenBank/DDBJ databases">
        <title>Complete genome of Pseudomonas insecticola strain QZS01.</title>
        <authorList>
            <person name="Wang J."/>
            <person name="Su Q."/>
        </authorList>
    </citation>
    <scope>NUCLEOTIDE SEQUENCE [LARGE SCALE GENOMIC DNA]</scope>
    <source>
        <strain evidence="2">QZS01</strain>
    </source>
</reference>